<proteinExistence type="predicted"/>
<protein>
    <submittedName>
        <fullName evidence="2">Type 1 glutamine amidotransferase (GATase1)</fullName>
    </submittedName>
</protein>
<keyword evidence="2" id="KW-0808">Transferase</keyword>
<dbReference type="STRING" id="305507.SAMN04489724_4301"/>
<feature type="domain" description="ThuA-like" evidence="1">
    <location>
        <begin position="43"/>
        <end position="288"/>
    </location>
</feature>
<name>A0A1I7DQU3_9BACT</name>
<dbReference type="AlphaFoldDB" id="A0A1I7DQU3"/>
<evidence type="ECO:0000259" key="1">
    <source>
        <dbReference type="Pfam" id="PF06283"/>
    </source>
</evidence>
<organism evidence="2 3">
    <name type="scientific">Algoriphagus locisalis</name>
    <dbReference type="NCBI Taxonomy" id="305507"/>
    <lineage>
        <taxon>Bacteria</taxon>
        <taxon>Pseudomonadati</taxon>
        <taxon>Bacteroidota</taxon>
        <taxon>Cytophagia</taxon>
        <taxon>Cytophagales</taxon>
        <taxon>Cyclobacteriaceae</taxon>
        <taxon>Algoriphagus</taxon>
    </lineage>
</organism>
<dbReference type="SUPFAM" id="SSF52317">
    <property type="entry name" value="Class I glutamine amidotransferase-like"/>
    <property type="match status" value="1"/>
</dbReference>
<gene>
    <name evidence="2" type="ORF">SAMN04489724_4301</name>
</gene>
<keyword evidence="2" id="KW-0315">Glutamine amidotransferase</keyword>
<dbReference type="Proteomes" id="UP000199673">
    <property type="component" value="Unassembled WGS sequence"/>
</dbReference>
<dbReference type="PANTHER" id="PTHR40469:SF2">
    <property type="entry name" value="GALACTOSE-BINDING DOMAIN-LIKE SUPERFAMILY PROTEIN"/>
    <property type="match status" value="1"/>
</dbReference>
<dbReference type="PANTHER" id="PTHR40469">
    <property type="entry name" value="SECRETED GLYCOSYL HYDROLASE"/>
    <property type="match status" value="1"/>
</dbReference>
<evidence type="ECO:0000313" key="2">
    <source>
        <dbReference type="EMBL" id="SFU13994.1"/>
    </source>
</evidence>
<dbReference type="InterPro" id="IPR029062">
    <property type="entry name" value="Class_I_gatase-like"/>
</dbReference>
<dbReference type="OrthoDB" id="9785923at2"/>
<dbReference type="Pfam" id="PF06283">
    <property type="entry name" value="ThuA"/>
    <property type="match status" value="1"/>
</dbReference>
<dbReference type="GO" id="GO:0016740">
    <property type="term" value="F:transferase activity"/>
    <property type="evidence" value="ECO:0007669"/>
    <property type="project" value="UniProtKB-KW"/>
</dbReference>
<dbReference type="EMBL" id="FPBF01000007">
    <property type="protein sequence ID" value="SFU13994.1"/>
    <property type="molecule type" value="Genomic_DNA"/>
</dbReference>
<reference evidence="3" key="1">
    <citation type="submission" date="2016-10" db="EMBL/GenBank/DDBJ databases">
        <authorList>
            <person name="Varghese N."/>
            <person name="Submissions S."/>
        </authorList>
    </citation>
    <scope>NUCLEOTIDE SEQUENCE [LARGE SCALE GENOMIC DNA]</scope>
    <source>
        <strain evidence="3">DSM 23445</strain>
    </source>
</reference>
<accession>A0A1I7DQU3</accession>
<dbReference type="Gene3D" id="3.40.50.880">
    <property type="match status" value="1"/>
</dbReference>
<dbReference type="RefSeq" id="WP_091697144.1">
    <property type="nucleotide sequence ID" value="NZ_FPBF01000007.1"/>
</dbReference>
<evidence type="ECO:0000313" key="3">
    <source>
        <dbReference type="Proteomes" id="UP000199673"/>
    </source>
</evidence>
<sequence>MDFKKESYSSRLSLRRLAVLIAFGLCVFMSENLSAQTQPIHKALIVDGFSNHDWKQTTKVIKWILEGSGKFEVEVSTIPNDSIERQKWNADFEDFAVVIQNTNNIQNLKLNWPDAAKKSLEAYVKQGGRLYILHSANNAFPDWQEYDKMIGLGWRSADAGIALEVNDQEQLIRHPKGEGKGTSHGDRFDALIQILNPHPINEGYPASWKTVNTEVYSFPRGTAENLRVLSYAFDSTDTKKTWPVEWVIKYGRGNVYNSSMGHLWRGETYPPAYRCAGFQTTVIRAAEWLASGKVTYPVPVDFPTSENSSLRPTEMIGVHKNE</sequence>
<keyword evidence="3" id="KW-1185">Reference proteome</keyword>
<dbReference type="InterPro" id="IPR029010">
    <property type="entry name" value="ThuA-like"/>
</dbReference>